<dbReference type="SUPFAM" id="SSF53335">
    <property type="entry name" value="S-adenosyl-L-methionine-dependent methyltransferases"/>
    <property type="match status" value="1"/>
</dbReference>
<dbReference type="Gene3D" id="3.40.50.150">
    <property type="entry name" value="Vaccinia Virus protein VP39"/>
    <property type="match status" value="1"/>
</dbReference>
<dbReference type="PANTHER" id="PTHR14614">
    <property type="entry name" value="HEPATOCELLULAR CARCINOMA-ASSOCIATED ANTIGEN"/>
    <property type="match status" value="1"/>
</dbReference>
<dbReference type="Pfam" id="PF10294">
    <property type="entry name" value="Methyltransf_16"/>
    <property type="match status" value="1"/>
</dbReference>
<reference evidence="1" key="1">
    <citation type="submission" date="2021-02" db="EMBL/GenBank/DDBJ databases">
        <title>Psilocybe cubensis genome.</title>
        <authorList>
            <person name="Mckernan K.J."/>
            <person name="Crawford S."/>
            <person name="Trippe A."/>
            <person name="Kane L.T."/>
            <person name="Mclaughlin S."/>
        </authorList>
    </citation>
    <scope>NUCLEOTIDE SEQUENCE [LARGE SCALE GENOMIC DNA]</scope>
    <source>
        <strain evidence="1">MGC-MH-2018</strain>
    </source>
</reference>
<organism evidence="1">
    <name type="scientific">Psilocybe cubensis</name>
    <name type="common">Psychedelic mushroom</name>
    <name type="synonym">Stropharia cubensis</name>
    <dbReference type="NCBI Taxonomy" id="181762"/>
    <lineage>
        <taxon>Eukaryota</taxon>
        <taxon>Fungi</taxon>
        <taxon>Dikarya</taxon>
        <taxon>Basidiomycota</taxon>
        <taxon>Agaricomycotina</taxon>
        <taxon>Agaricomycetes</taxon>
        <taxon>Agaricomycetidae</taxon>
        <taxon>Agaricales</taxon>
        <taxon>Agaricineae</taxon>
        <taxon>Strophariaceae</taxon>
        <taxon>Psilocybe</taxon>
    </lineage>
</organism>
<accession>A0A8H7XYU4</accession>
<sequence>MSIHEVTDEDAEDILAEALEFLGGKPVIENNFIRYGSLVLTLAPKEGKANSLLADHLFSPALFLAERIERGLLHDLSGKTVVELGAGTALPSLLLSIQANPPSLLVVTDYPDPAILGNVEANVQRNAALVKPGCTVKCEGYEWGTDPLKLLEICKSDNGSKGGYDVMILSDLLHFFDSHDVLLSSISMLLARTKEARVFIGAGSYTRAHVCENFLQKGEEMGLCLDEIIDNDKWLGTLPVSDLDLEALSLRKNNCRYWVGRWSDVPQLTPS</sequence>
<dbReference type="InterPro" id="IPR029063">
    <property type="entry name" value="SAM-dependent_MTases_sf"/>
</dbReference>
<dbReference type="AlphaFoldDB" id="A0A8H7XYU4"/>
<dbReference type="EMBL" id="JAFIQS010000006">
    <property type="protein sequence ID" value="KAG5168189.1"/>
    <property type="molecule type" value="Genomic_DNA"/>
</dbReference>
<dbReference type="GO" id="GO:0008757">
    <property type="term" value="F:S-adenosylmethionine-dependent methyltransferase activity"/>
    <property type="evidence" value="ECO:0007669"/>
    <property type="project" value="UniProtKB-ARBA"/>
</dbReference>
<dbReference type="GO" id="GO:0005737">
    <property type="term" value="C:cytoplasm"/>
    <property type="evidence" value="ECO:0007669"/>
    <property type="project" value="TreeGrafter"/>
</dbReference>
<protein>
    <submittedName>
        <fullName evidence="1">Uncharacterized protein</fullName>
    </submittedName>
</protein>
<name>A0A8H7XYU4_PSICU</name>
<comment type="caution">
    <text evidence="1">The sequence shown here is derived from an EMBL/GenBank/DDBJ whole genome shotgun (WGS) entry which is preliminary data.</text>
</comment>
<dbReference type="InterPro" id="IPR019410">
    <property type="entry name" value="Methyltransf_16"/>
</dbReference>
<proteinExistence type="predicted"/>
<evidence type="ECO:0000313" key="1">
    <source>
        <dbReference type="EMBL" id="KAG5168189.1"/>
    </source>
</evidence>
<dbReference type="PANTHER" id="PTHR14614:SF10">
    <property type="entry name" value="PROTEIN N-TERMINAL AND LYSINE N-METHYLTRANSFERASE EFM7"/>
    <property type="match status" value="1"/>
</dbReference>
<gene>
    <name evidence="1" type="ORF">JR316_006784</name>
</gene>